<feature type="transmembrane region" description="Helical" evidence="6">
    <location>
        <begin position="131"/>
        <end position="150"/>
    </location>
</feature>
<feature type="signal peptide" evidence="7">
    <location>
        <begin position="1"/>
        <end position="18"/>
    </location>
</feature>
<accession>A0ABY1B1W9</accession>
<sequence>MPVIVALFALFCAPSASAHGLFDGHLDERLPVLFSAVLLGAAWLAYIVGARRVRPHGWEAVWMHLAMLLAVLAVFGPIDDWAETSTSLHMVQHMLFMIVIAPLWALARPLPQWRAACGRWLQPVWNGVLRSGRYPVALAMLHGAMIWVWHTPSLYMLALENTWWHVVEHACFLFSAWLFWWSCLRANPQQVPHALMAMLLTLMHTGLLGALLTFGQAPFYGESRDLADQQLAGLLMWVPGGLVYLAGAGWITWRWLTRMWRRQHAGEARDPSVDNIV</sequence>
<comment type="subcellular location">
    <subcellularLocation>
        <location evidence="1">Cell membrane</location>
        <topology evidence="1">Multi-pass membrane protein</topology>
    </subcellularLocation>
</comment>
<reference evidence="8 9" key="1">
    <citation type="submission" date="2016-10" db="EMBL/GenBank/DDBJ databases">
        <authorList>
            <person name="Varghese N."/>
            <person name="Submissions S."/>
        </authorList>
    </citation>
    <scope>NUCLEOTIDE SEQUENCE [LARGE SCALE GENOMIC DNA]</scope>
    <source>
        <strain evidence="8 9">CIP 109853</strain>
    </source>
</reference>
<evidence type="ECO:0000256" key="4">
    <source>
        <dbReference type="ARBA" id="ARBA00022989"/>
    </source>
</evidence>
<keyword evidence="5 6" id="KW-0472">Membrane</keyword>
<keyword evidence="2" id="KW-1003">Cell membrane</keyword>
<gene>
    <name evidence="8" type="ORF">SAMN05216600_101409</name>
</gene>
<evidence type="ECO:0000256" key="5">
    <source>
        <dbReference type="ARBA" id="ARBA00023136"/>
    </source>
</evidence>
<protein>
    <submittedName>
        <fullName evidence="8">Cytochrome c oxidase assembly factor CtaG</fullName>
    </submittedName>
</protein>
<dbReference type="InterPro" id="IPR019108">
    <property type="entry name" value="Caa3_assmbl_CtaG-rel"/>
</dbReference>
<evidence type="ECO:0000256" key="6">
    <source>
        <dbReference type="SAM" id="Phobius"/>
    </source>
</evidence>
<feature type="transmembrane region" description="Helical" evidence="6">
    <location>
        <begin position="90"/>
        <end position="110"/>
    </location>
</feature>
<organism evidence="8 9">
    <name type="scientific">Pseudomonas cuatrocienegasensis</name>
    <dbReference type="NCBI Taxonomy" id="543360"/>
    <lineage>
        <taxon>Bacteria</taxon>
        <taxon>Pseudomonadati</taxon>
        <taxon>Pseudomonadota</taxon>
        <taxon>Gammaproteobacteria</taxon>
        <taxon>Pseudomonadales</taxon>
        <taxon>Pseudomonadaceae</taxon>
        <taxon>Pseudomonas</taxon>
    </lineage>
</organism>
<keyword evidence="4 6" id="KW-1133">Transmembrane helix</keyword>
<name>A0ABY1B1W9_9PSED</name>
<feature type="transmembrane region" description="Helical" evidence="6">
    <location>
        <begin position="60"/>
        <end position="78"/>
    </location>
</feature>
<evidence type="ECO:0000256" key="3">
    <source>
        <dbReference type="ARBA" id="ARBA00022692"/>
    </source>
</evidence>
<feature type="transmembrane region" description="Helical" evidence="6">
    <location>
        <begin position="194"/>
        <end position="214"/>
    </location>
</feature>
<keyword evidence="3 6" id="KW-0812">Transmembrane</keyword>
<dbReference type="Pfam" id="PF09678">
    <property type="entry name" value="Caa3_CtaG"/>
    <property type="match status" value="1"/>
</dbReference>
<keyword evidence="7" id="KW-0732">Signal</keyword>
<evidence type="ECO:0000256" key="7">
    <source>
        <dbReference type="SAM" id="SignalP"/>
    </source>
</evidence>
<evidence type="ECO:0000256" key="2">
    <source>
        <dbReference type="ARBA" id="ARBA00022475"/>
    </source>
</evidence>
<dbReference type="Proteomes" id="UP000198512">
    <property type="component" value="Unassembled WGS sequence"/>
</dbReference>
<evidence type="ECO:0000256" key="1">
    <source>
        <dbReference type="ARBA" id="ARBA00004651"/>
    </source>
</evidence>
<keyword evidence="9" id="KW-1185">Reference proteome</keyword>
<proteinExistence type="predicted"/>
<feature type="transmembrane region" description="Helical" evidence="6">
    <location>
        <begin position="30"/>
        <end position="48"/>
    </location>
</feature>
<feature type="transmembrane region" description="Helical" evidence="6">
    <location>
        <begin position="162"/>
        <end position="182"/>
    </location>
</feature>
<feature type="transmembrane region" description="Helical" evidence="6">
    <location>
        <begin position="234"/>
        <end position="253"/>
    </location>
</feature>
<comment type="caution">
    <text evidence="8">The sequence shown here is derived from an EMBL/GenBank/DDBJ whole genome shotgun (WGS) entry which is preliminary data.</text>
</comment>
<dbReference type="RefSeq" id="WP_069516770.1">
    <property type="nucleotide sequence ID" value="NZ_FOFP01000001.1"/>
</dbReference>
<evidence type="ECO:0000313" key="8">
    <source>
        <dbReference type="EMBL" id="SEP71926.1"/>
    </source>
</evidence>
<evidence type="ECO:0000313" key="9">
    <source>
        <dbReference type="Proteomes" id="UP000198512"/>
    </source>
</evidence>
<dbReference type="EMBL" id="FOFP01000001">
    <property type="protein sequence ID" value="SEP71926.1"/>
    <property type="molecule type" value="Genomic_DNA"/>
</dbReference>
<feature type="chain" id="PRO_5047546858" evidence="7">
    <location>
        <begin position="19"/>
        <end position="277"/>
    </location>
</feature>